<gene>
    <name evidence="2" type="ORF">ASV53_19230</name>
</gene>
<evidence type="ECO:0000313" key="3">
    <source>
        <dbReference type="Proteomes" id="UP000215999"/>
    </source>
</evidence>
<dbReference type="EMBL" id="NOIF01000166">
    <property type="protein sequence ID" value="OZS42295.1"/>
    <property type="molecule type" value="Genomic_DNA"/>
</dbReference>
<comment type="caution">
    <text evidence="2">The sequence shown here is derived from an EMBL/GenBank/DDBJ whole genome shotgun (WGS) entry which is preliminary data.</text>
</comment>
<feature type="domain" description="Antitoxin SocA-like Panacea" evidence="1">
    <location>
        <begin position="27"/>
        <end position="120"/>
    </location>
</feature>
<proteinExistence type="predicted"/>
<accession>A0ABX4FWU6</accession>
<dbReference type="Pfam" id="PF13274">
    <property type="entry name" value="SocA_Panacea"/>
    <property type="match status" value="1"/>
</dbReference>
<dbReference type="InterPro" id="IPR025272">
    <property type="entry name" value="SocA_Panacea"/>
</dbReference>
<keyword evidence="3" id="KW-1185">Reference proteome</keyword>
<reference evidence="2 3" key="1">
    <citation type="journal article" date="2016" name="Antonie Van Leeuwenhoek">
        <title>Photobacterium sanguinicancri sp. nov. isolated from marine animals.</title>
        <authorList>
            <person name="Gomez-Gil B."/>
            <person name="Roque A."/>
            <person name="Rotllant G."/>
            <person name="Romalde J.L."/>
            <person name="Doce A."/>
            <person name="Eggermont M."/>
            <person name="Defoirdt T."/>
        </authorList>
    </citation>
    <scope>NUCLEOTIDE SEQUENCE [LARGE SCALE GENOMIC DNA]</scope>
    <source>
        <strain evidence="2 3">CAIM 1827</strain>
    </source>
</reference>
<sequence length="144" mass="16857">MVTAYDVAKLLISWQDLDNSDLSNLKLQKLTWYCQGFFSAITGRALFDDDFEAWEHGPVIPSLYHEFKDFGRNPIELDVSSDIERDFTEEELEIIDEVYEVFGKYSAWKLRNMTHDEKPWLDNEAKAGCIPFGEIVSYFENRLN</sequence>
<evidence type="ECO:0000313" key="2">
    <source>
        <dbReference type="EMBL" id="OZS42295.1"/>
    </source>
</evidence>
<name>A0ABX4FWU6_9GAMM</name>
<evidence type="ECO:0000259" key="1">
    <source>
        <dbReference type="Pfam" id="PF13274"/>
    </source>
</evidence>
<organism evidence="2 3">
    <name type="scientific">Photobacterium sanguinicancri</name>
    <dbReference type="NCBI Taxonomy" id="875932"/>
    <lineage>
        <taxon>Bacteria</taxon>
        <taxon>Pseudomonadati</taxon>
        <taxon>Pseudomonadota</taxon>
        <taxon>Gammaproteobacteria</taxon>
        <taxon>Vibrionales</taxon>
        <taxon>Vibrionaceae</taxon>
        <taxon>Photobacterium</taxon>
    </lineage>
</organism>
<dbReference type="Proteomes" id="UP000215999">
    <property type="component" value="Unassembled WGS sequence"/>
</dbReference>
<protein>
    <recommendedName>
        <fullName evidence="1">Antitoxin SocA-like Panacea domain-containing protein</fullName>
    </recommendedName>
</protein>
<dbReference type="RefSeq" id="WP_094958279.1">
    <property type="nucleotide sequence ID" value="NZ_NOIF01000166.1"/>
</dbReference>